<evidence type="ECO:0000313" key="2">
    <source>
        <dbReference type="Proteomes" id="UP000694920"/>
    </source>
</evidence>
<gene>
    <name evidence="3" type="primary">LOC112495127</name>
</gene>
<organism evidence="2 3">
    <name type="scientific">Cephus cinctus</name>
    <name type="common">Wheat stem sawfly</name>
    <dbReference type="NCBI Taxonomy" id="211228"/>
    <lineage>
        <taxon>Eukaryota</taxon>
        <taxon>Metazoa</taxon>
        <taxon>Ecdysozoa</taxon>
        <taxon>Arthropoda</taxon>
        <taxon>Hexapoda</taxon>
        <taxon>Insecta</taxon>
        <taxon>Pterygota</taxon>
        <taxon>Neoptera</taxon>
        <taxon>Endopterygota</taxon>
        <taxon>Hymenoptera</taxon>
        <taxon>Cephoidea</taxon>
        <taxon>Cephidae</taxon>
        <taxon>Cephus</taxon>
    </lineage>
</organism>
<dbReference type="KEGG" id="ccin:112495127"/>
<dbReference type="Pfam" id="PF08398">
    <property type="entry name" value="Phospholip_A2_4"/>
    <property type="match status" value="1"/>
</dbReference>
<name>A0AAJ7RSY4_CEPCN</name>
<dbReference type="GeneID" id="112495127"/>
<sequence>MIVHTKRKRNGKKKSHRGRGLVNRIINSLPVELHLPGYQYRGSGTKLAKRHARGCPGINPIDATCKEHDIAYSKNQESLEYAGAADEVLAHKAWKRVFAKDASLAEKAAAWSVANVMGAKSKLGMGLKKKKKPKTVTLRKVIEEAK</sequence>
<dbReference type="GO" id="GO:0005198">
    <property type="term" value="F:structural molecule activity"/>
    <property type="evidence" value="ECO:0007669"/>
    <property type="project" value="InterPro"/>
</dbReference>
<feature type="domain" description="Phospholipase A2-like" evidence="1">
    <location>
        <begin position="32"/>
        <end position="78"/>
    </location>
</feature>
<dbReference type="InterPro" id="IPR013607">
    <property type="entry name" value="Phospholipase_A2-like"/>
</dbReference>
<keyword evidence="2" id="KW-1185">Reference proteome</keyword>
<proteinExistence type="predicted"/>
<dbReference type="RefSeq" id="XP_024946007.1">
    <property type="nucleotide sequence ID" value="XM_025090239.1"/>
</dbReference>
<dbReference type="AlphaFoldDB" id="A0AAJ7RSY4"/>
<evidence type="ECO:0000313" key="3">
    <source>
        <dbReference type="RefSeq" id="XP_024946007.1"/>
    </source>
</evidence>
<protein>
    <submittedName>
        <fullName evidence="3">Uncharacterized protein LOC112495127</fullName>
    </submittedName>
</protein>
<dbReference type="Proteomes" id="UP000694920">
    <property type="component" value="Unplaced"/>
</dbReference>
<evidence type="ECO:0000259" key="1">
    <source>
        <dbReference type="Pfam" id="PF08398"/>
    </source>
</evidence>
<accession>A0AAJ7RSY4</accession>
<reference evidence="3" key="1">
    <citation type="submission" date="2025-08" db="UniProtKB">
        <authorList>
            <consortium name="RefSeq"/>
        </authorList>
    </citation>
    <scope>IDENTIFICATION</scope>
</reference>